<accession>A0A426XF12</accession>
<evidence type="ECO:0000259" key="1">
    <source>
        <dbReference type="Pfam" id="PF02403"/>
    </source>
</evidence>
<dbReference type="InterPro" id="IPR015866">
    <property type="entry name" value="Ser-tRNA-synth_1_N"/>
</dbReference>
<dbReference type="GO" id="GO:0006434">
    <property type="term" value="P:seryl-tRNA aminoacylation"/>
    <property type="evidence" value="ECO:0007669"/>
    <property type="project" value="InterPro"/>
</dbReference>
<protein>
    <recommendedName>
        <fullName evidence="1">Serine-tRNA synthetase type1 N-terminal domain-containing protein</fullName>
    </recommendedName>
</protein>
<dbReference type="InterPro" id="IPR042103">
    <property type="entry name" value="SerRS_1_N_sf"/>
</dbReference>
<gene>
    <name evidence="2" type="ORF">B296_00045193</name>
</gene>
<dbReference type="PANTHER" id="PTHR11778">
    <property type="entry name" value="SERYL-TRNA SYNTHETASE"/>
    <property type="match status" value="1"/>
</dbReference>
<evidence type="ECO:0000313" key="3">
    <source>
        <dbReference type="Proteomes" id="UP000287651"/>
    </source>
</evidence>
<comment type="caution">
    <text evidence="2">The sequence shown here is derived from an EMBL/GenBank/DDBJ whole genome shotgun (WGS) entry which is preliminary data.</text>
</comment>
<name>A0A426XF12_ENSVE</name>
<dbReference type="Gene3D" id="3.30.930.10">
    <property type="entry name" value="Bira Bifunctional Protein, Domain 2"/>
    <property type="match status" value="1"/>
</dbReference>
<dbReference type="GO" id="GO:0004828">
    <property type="term" value="F:serine-tRNA ligase activity"/>
    <property type="evidence" value="ECO:0007669"/>
    <property type="project" value="InterPro"/>
</dbReference>
<reference evidence="2 3" key="1">
    <citation type="journal article" date="2014" name="Agronomy (Basel)">
        <title>A Draft Genome Sequence for Ensete ventricosum, the Drought-Tolerant Tree Against Hunger.</title>
        <authorList>
            <person name="Harrison J."/>
            <person name="Moore K.A."/>
            <person name="Paszkiewicz K."/>
            <person name="Jones T."/>
            <person name="Grant M."/>
            <person name="Ambacheew D."/>
            <person name="Muzemil S."/>
            <person name="Studholme D.J."/>
        </authorList>
    </citation>
    <scope>NUCLEOTIDE SEQUENCE [LARGE SCALE GENOMIC DNA]</scope>
</reference>
<dbReference type="InterPro" id="IPR002317">
    <property type="entry name" value="Ser-tRNA-ligase_type_1"/>
</dbReference>
<dbReference type="SUPFAM" id="SSF55681">
    <property type="entry name" value="Class II aaRS and biotin synthetases"/>
    <property type="match status" value="1"/>
</dbReference>
<dbReference type="InterPro" id="IPR045864">
    <property type="entry name" value="aa-tRNA-synth_II/BPL/LPL"/>
</dbReference>
<dbReference type="InterPro" id="IPR010978">
    <property type="entry name" value="tRNA-bd_arm"/>
</dbReference>
<sequence length="246" mass="28139">MLDINIFRAEKGFDPERIRESQRRRFASVDEIIHLDREWRQRNVLGSFSFLFCQCELDGRRRDANRLTKEVKNLKIVSSAAQIAFLAIVLYATEVISITEEAKRLIAAKELEVLQAKATLDSKLETIGNLIHDSIPLYEKLSSYHLMLDFFWQNDDQAKQYVHMLNSTLTATERTICCILENYQRENGVQIPQVLQPFMGGLEFLPFKPVTEASTKTAKAKNQDQLSKPFIAAFIGQENAGPKAVK</sequence>
<dbReference type="AlphaFoldDB" id="A0A426XF12"/>
<dbReference type="Gene3D" id="1.10.287.40">
    <property type="entry name" value="Serine-tRNA synthetase, tRNA binding domain"/>
    <property type="match status" value="1"/>
</dbReference>
<dbReference type="Pfam" id="PF02403">
    <property type="entry name" value="Seryl_tRNA_N"/>
    <property type="match status" value="1"/>
</dbReference>
<dbReference type="Proteomes" id="UP000287651">
    <property type="component" value="Unassembled WGS sequence"/>
</dbReference>
<feature type="domain" description="Serine-tRNA synthetase type1 N-terminal" evidence="1">
    <location>
        <begin position="1"/>
        <end position="130"/>
    </location>
</feature>
<dbReference type="EMBL" id="AMZH03021595">
    <property type="protein sequence ID" value="RRT38067.1"/>
    <property type="molecule type" value="Genomic_DNA"/>
</dbReference>
<dbReference type="SUPFAM" id="SSF46589">
    <property type="entry name" value="tRNA-binding arm"/>
    <property type="match status" value="1"/>
</dbReference>
<organism evidence="2 3">
    <name type="scientific">Ensete ventricosum</name>
    <name type="common">Abyssinian banana</name>
    <name type="synonym">Musa ensete</name>
    <dbReference type="NCBI Taxonomy" id="4639"/>
    <lineage>
        <taxon>Eukaryota</taxon>
        <taxon>Viridiplantae</taxon>
        <taxon>Streptophyta</taxon>
        <taxon>Embryophyta</taxon>
        <taxon>Tracheophyta</taxon>
        <taxon>Spermatophyta</taxon>
        <taxon>Magnoliopsida</taxon>
        <taxon>Liliopsida</taxon>
        <taxon>Zingiberales</taxon>
        <taxon>Musaceae</taxon>
        <taxon>Ensete</taxon>
    </lineage>
</organism>
<proteinExistence type="predicted"/>
<dbReference type="GO" id="GO:0005524">
    <property type="term" value="F:ATP binding"/>
    <property type="evidence" value="ECO:0007669"/>
    <property type="project" value="InterPro"/>
</dbReference>
<evidence type="ECO:0000313" key="2">
    <source>
        <dbReference type="EMBL" id="RRT38067.1"/>
    </source>
</evidence>